<dbReference type="AlphaFoldDB" id="A0A814E273"/>
<comment type="similarity">
    <text evidence="1">Belongs to the cytochrome P450 family.</text>
</comment>
<dbReference type="InterPro" id="IPR001128">
    <property type="entry name" value="Cyt_P450"/>
</dbReference>
<dbReference type="GO" id="GO:0008395">
    <property type="term" value="F:steroid hydroxylase activity"/>
    <property type="evidence" value="ECO:0007669"/>
    <property type="project" value="TreeGrafter"/>
</dbReference>
<keyword evidence="4" id="KW-0560">Oxidoreductase</keyword>
<reference evidence="7" key="1">
    <citation type="submission" date="2021-02" db="EMBL/GenBank/DDBJ databases">
        <authorList>
            <person name="Nowell W R."/>
        </authorList>
    </citation>
    <scope>NUCLEOTIDE SEQUENCE</scope>
</reference>
<dbReference type="PRINTS" id="PR00463">
    <property type="entry name" value="EP450I"/>
</dbReference>
<dbReference type="GO" id="GO:0005506">
    <property type="term" value="F:iron ion binding"/>
    <property type="evidence" value="ECO:0007669"/>
    <property type="project" value="InterPro"/>
</dbReference>
<evidence type="ECO:0000313" key="10">
    <source>
        <dbReference type="Proteomes" id="UP000663870"/>
    </source>
</evidence>
<dbReference type="GO" id="GO:0020037">
    <property type="term" value="F:heme binding"/>
    <property type="evidence" value="ECO:0007669"/>
    <property type="project" value="InterPro"/>
</dbReference>
<protein>
    <recommendedName>
        <fullName evidence="11">Cytochrome P450</fullName>
    </recommendedName>
</protein>
<evidence type="ECO:0000313" key="8">
    <source>
        <dbReference type="EMBL" id="CAF1239300.1"/>
    </source>
</evidence>
<keyword evidence="3 6" id="KW-0479">Metal-binding</keyword>
<keyword evidence="10" id="KW-1185">Reference proteome</keyword>
<comment type="caution">
    <text evidence="7">The sequence shown here is derived from an EMBL/GenBank/DDBJ whole genome shotgun (WGS) entry which is preliminary data.</text>
</comment>
<dbReference type="Proteomes" id="UP000663854">
    <property type="component" value="Unassembled WGS sequence"/>
</dbReference>
<evidence type="ECO:0008006" key="11">
    <source>
        <dbReference type="Google" id="ProtNLM"/>
    </source>
</evidence>
<dbReference type="EMBL" id="CAJNOL010000919">
    <property type="protein sequence ID" value="CAF1239300.1"/>
    <property type="molecule type" value="Genomic_DNA"/>
</dbReference>
<evidence type="ECO:0000313" key="9">
    <source>
        <dbReference type="Proteomes" id="UP000663854"/>
    </source>
</evidence>
<dbReference type="PRINTS" id="PR00385">
    <property type="entry name" value="P450"/>
</dbReference>
<organism evidence="7 9">
    <name type="scientific">Rotaria sordida</name>
    <dbReference type="NCBI Taxonomy" id="392033"/>
    <lineage>
        <taxon>Eukaryota</taxon>
        <taxon>Metazoa</taxon>
        <taxon>Spiralia</taxon>
        <taxon>Gnathifera</taxon>
        <taxon>Rotifera</taxon>
        <taxon>Eurotatoria</taxon>
        <taxon>Bdelloidea</taxon>
        <taxon>Philodinida</taxon>
        <taxon>Philodinidae</taxon>
        <taxon>Rotaria</taxon>
    </lineage>
</organism>
<comment type="cofactor">
    <cofactor evidence="6">
        <name>heme</name>
        <dbReference type="ChEBI" id="CHEBI:30413"/>
    </cofactor>
</comment>
<evidence type="ECO:0000256" key="3">
    <source>
        <dbReference type="ARBA" id="ARBA00022723"/>
    </source>
</evidence>
<evidence type="ECO:0000256" key="1">
    <source>
        <dbReference type="ARBA" id="ARBA00010617"/>
    </source>
</evidence>
<evidence type="ECO:0000256" key="2">
    <source>
        <dbReference type="ARBA" id="ARBA00022617"/>
    </source>
</evidence>
<evidence type="ECO:0000256" key="5">
    <source>
        <dbReference type="ARBA" id="ARBA00023004"/>
    </source>
</evidence>
<keyword evidence="2 6" id="KW-0349">Heme</keyword>
<accession>A0A814E273</accession>
<dbReference type="EMBL" id="CAJNOH010000238">
    <property type="protein sequence ID" value="CAF0961468.1"/>
    <property type="molecule type" value="Genomic_DNA"/>
</dbReference>
<proteinExistence type="inferred from homology"/>
<feature type="binding site" description="axial binding residue" evidence="6">
    <location>
        <position position="130"/>
    </location>
    <ligand>
        <name>heme</name>
        <dbReference type="ChEBI" id="CHEBI:30413"/>
    </ligand>
    <ligandPart>
        <name>Fe</name>
        <dbReference type="ChEBI" id="CHEBI:18248"/>
    </ligandPart>
</feature>
<name>A0A814E273_9BILA</name>
<dbReference type="InterPro" id="IPR002401">
    <property type="entry name" value="Cyt_P450_E_grp-I"/>
</dbReference>
<evidence type="ECO:0000256" key="4">
    <source>
        <dbReference type="ARBA" id="ARBA00023002"/>
    </source>
</evidence>
<sequence>MAAGYETTSTALAYATYVLARHPDVLQKLQAEINQLPLDNDDEFEEDIKKYPDYDTIAQMPYMDICASEDTVVQGIKIEKGTLVHADVYSVHYDCELWGPEDPYVFFPERHKTKRHPMAYLPFGAGPRHCIDLESTKGIYFAYYIKL</sequence>
<dbReference type="InterPro" id="IPR036396">
    <property type="entry name" value="Cyt_P450_sf"/>
</dbReference>
<dbReference type="InterPro" id="IPR050705">
    <property type="entry name" value="Cytochrome_P450_3A"/>
</dbReference>
<dbReference type="GO" id="GO:0016705">
    <property type="term" value="F:oxidoreductase activity, acting on paired donors, with incorporation or reduction of molecular oxygen"/>
    <property type="evidence" value="ECO:0007669"/>
    <property type="project" value="InterPro"/>
</dbReference>
<dbReference type="Gene3D" id="1.10.630.10">
    <property type="entry name" value="Cytochrome P450"/>
    <property type="match status" value="2"/>
</dbReference>
<dbReference type="SUPFAM" id="SSF48264">
    <property type="entry name" value="Cytochrome P450"/>
    <property type="match status" value="1"/>
</dbReference>
<dbReference type="PANTHER" id="PTHR24302:SF15">
    <property type="entry name" value="FATTY-ACID PEROXYGENASE"/>
    <property type="match status" value="1"/>
</dbReference>
<dbReference type="Proteomes" id="UP000663870">
    <property type="component" value="Unassembled WGS sequence"/>
</dbReference>
<evidence type="ECO:0000256" key="6">
    <source>
        <dbReference type="PIRSR" id="PIRSR602401-1"/>
    </source>
</evidence>
<evidence type="ECO:0000313" key="7">
    <source>
        <dbReference type="EMBL" id="CAF0961468.1"/>
    </source>
</evidence>
<gene>
    <name evidence="8" type="ORF">JXQ802_LOCUS26369</name>
    <name evidence="7" type="ORF">PYM288_LOCUS12648</name>
</gene>
<keyword evidence="5 6" id="KW-0408">Iron</keyword>
<dbReference type="Pfam" id="PF00067">
    <property type="entry name" value="p450"/>
    <property type="match status" value="1"/>
</dbReference>
<dbReference type="PANTHER" id="PTHR24302">
    <property type="entry name" value="CYTOCHROME P450 FAMILY 3"/>
    <property type="match status" value="1"/>
</dbReference>